<evidence type="ECO:0000256" key="3">
    <source>
        <dbReference type="ARBA" id="ARBA00022989"/>
    </source>
</evidence>
<name>A0A8S1ADM2_ARCPL</name>
<keyword evidence="4 5" id="KW-0472">Membrane</keyword>
<feature type="transmembrane region" description="Helical" evidence="5">
    <location>
        <begin position="163"/>
        <end position="182"/>
    </location>
</feature>
<feature type="transmembrane region" description="Helical" evidence="5">
    <location>
        <begin position="220"/>
        <end position="241"/>
    </location>
</feature>
<reference evidence="7 8" key="1">
    <citation type="submission" date="2020-04" db="EMBL/GenBank/DDBJ databases">
        <authorList>
            <person name="Wallbank WR R."/>
            <person name="Pardo Diaz C."/>
            <person name="Kozak K."/>
            <person name="Martin S."/>
            <person name="Jiggins C."/>
            <person name="Moest M."/>
            <person name="Warren A I."/>
            <person name="Byers J.R.P. K."/>
            <person name="Montejo-Kovacevich G."/>
            <person name="Yen C E."/>
        </authorList>
    </citation>
    <scope>NUCLEOTIDE SEQUENCE [LARGE SCALE GENOMIC DNA]</scope>
</reference>
<feature type="transmembrane region" description="Helical" evidence="5">
    <location>
        <begin position="505"/>
        <end position="526"/>
    </location>
</feature>
<feature type="transmembrane region" description="Helical" evidence="5">
    <location>
        <begin position="189"/>
        <end position="208"/>
    </location>
</feature>
<protein>
    <recommendedName>
        <fullName evidence="6">Major facilitator superfamily (MFS) profile domain-containing protein</fullName>
    </recommendedName>
</protein>
<dbReference type="GO" id="GO:0016020">
    <property type="term" value="C:membrane"/>
    <property type="evidence" value="ECO:0007669"/>
    <property type="project" value="UniProtKB-SubCell"/>
</dbReference>
<keyword evidence="3 5" id="KW-1133">Transmembrane helix</keyword>
<dbReference type="Pfam" id="PF00083">
    <property type="entry name" value="Sugar_tr"/>
    <property type="match status" value="1"/>
</dbReference>
<dbReference type="InterPro" id="IPR005828">
    <property type="entry name" value="MFS_sugar_transport-like"/>
</dbReference>
<feature type="transmembrane region" description="Helical" evidence="5">
    <location>
        <begin position="387"/>
        <end position="413"/>
    </location>
</feature>
<feature type="domain" description="Major facilitator superfamily (MFS) profile" evidence="6">
    <location>
        <begin position="111"/>
        <end position="530"/>
    </location>
</feature>
<feature type="transmembrane region" description="Helical" evidence="5">
    <location>
        <begin position="248"/>
        <end position="272"/>
    </location>
</feature>
<sequence>MGNENIDLENLNSASEKLNTDSANDVDVLEKILSHVGSMGRYQRLLLIIMMPFGYTYAFLYFVQIFITVTPQNYWCKIPELANLSMDLRRNLSAPGTAWGSYERCVTFDTNWTEVLDTLTVPPADTALIPCPHGWEFEFSDIPYETVSTEREWVCDRANYAPTAQSAFFCGSIVGTILSGWLADRFGRVPALIGTNLVGGIGGIATTFTTGTWDFILCRFIVGLAFDNCFMLVYILVLEFVEPKWRTVIANIFVASTSAVGSMLLPWLALYIANWRRLLLVTAVPTFIVLYAKWLIPESVRWLLSQGRIKEATSILRRVESINKAKIPDDMMDEFLISSIKMKSPKEQSIRDIFKSPPLCKAMLKLIIVYMGIAIVFDGLIRLSDTFGMSLFTVFTLNEVSEFASILLVAFILDRVGRRNLSWIPTSLCGVILFISLFVGKGFVLASLVNLARFFCSTSLLSIMQWSTEILPTPFRATGASVLHMCALVAGILSTFIAYSARVWTLLPLLIFILAAFLTSCITLTLPETKGQPLPQSVADTEKLIREHSLCGRPEDSEDGPYKKS</sequence>
<dbReference type="InterPro" id="IPR005829">
    <property type="entry name" value="Sugar_transporter_CS"/>
</dbReference>
<dbReference type="GO" id="GO:0022857">
    <property type="term" value="F:transmembrane transporter activity"/>
    <property type="evidence" value="ECO:0007669"/>
    <property type="project" value="InterPro"/>
</dbReference>
<feature type="transmembrane region" description="Helical" evidence="5">
    <location>
        <begin position="45"/>
        <end position="67"/>
    </location>
</feature>
<proteinExistence type="predicted"/>
<dbReference type="InterPro" id="IPR020846">
    <property type="entry name" value="MFS_dom"/>
</dbReference>
<dbReference type="Gene3D" id="1.20.1250.20">
    <property type="entry name" value="MFS general substrate transporter like domains"/>
    <property type="match status" value="1"/>
</dbReference>
<dbReference type="EMBL" id="CADEBC010000524">
    <property type="protein sequence ID" value="CAB3245478.1"/>
    <property type="molecule type" value="Genomic_DNA"/>
</dbReference>
<comment type="subcellular location">
    <subcellularLocation>
        <location evidence="1">Membrane</location>
        <topology evidence="1">Multi-pass membrane protein</topology>
    </subcellularLocation>
</comment>
<dbReference type="PROSITE" id="PS50850">
    <property type="entry name" value="MFS"/>
    <property type="match status" value="1"/>
</dbReference>
<evidence type="ECO:0000313" key="7">
    <source>
        <dbReference type="EMBL" id="CAB3245478.1"/>
    </source>
</evidence>
<dbReference type="InterPro" id="IPR036259">
    <property type="entry name" value="MFS_trans_sf"/>
</dbReference>
<comment type="caution">
    <text evidence="7">The sequence shown here is derived from an EMBL/GenBank/DDBJ whole genome shotgun (WGS) entry which is preliminary data.</text>
</comment>
<dbReference type="PROSITE" id="PS00216">
    <property type="entry name" value="SUGAR_TRANSPORT_1"/>
    <property type="match status" value="1"/>
</dbReference>
<keyword evidence="2 5" id="KW-0812">Transmembrane</keyword>
<evidence type="ECO:0000259" key="6">
    <source>
        <dbReference type="PROSITE" id="PS50850"/>
    </source>
</evidence>
<accession>A0A8S1ADM2</accession>
<dbReference type="SUPFAM" id="SSF103473">
    <property type="entry name" value="MFS general substrate transporter"/>
    <property type="match status" value="1"/>
</dbReference>
<organism evidence="7 8">
    <name type="scientific">Arctia plantaginis</name>
    <name type="common">Wood tiger moth</name>
    <name type="synonym">Phalaena plantaginis</name>
    <dbReference type="NCBI Taxonomy" id="874455"/>
    <lineage>
        <taxon>Eukaryota</taxon>
        <taxon>Metazoa</taxon>
        <taxon>Ecdysozoa</taxon>
        <taxon>Arthropoda</taxon>
        <taxon>Hexapoda</taxon>
        <taxon>Insecta</taxon>
        <taxon>Pterygota</taxon>
        <taxon>Neoptera</taxon>
        <taxon>Endopterygota</taxon>
        <taxon>Lepidoptera</taxon>
        <taxon>Glossata</taxon>
        <taxon>Ditrysia</taxon>
        <taxon>Noctuoidea</taxon>
        <taxon>Erebidae</taxon>
        <taxon>Arctiinae</taxon>
        <taxon>Arctia</taxon>
    </lineage>
</organism>
<keyword evidence="8" id="KW-1185">Reference proteome</keyword>
<dbReference type="AlphaFoldDB" id="A0A8S1ADM2"/>
<feature type="transmembrane region" description="Helical" evidence="5">
    <location>
        <begin position="475"/>
        <end position="499"/>
    </location>
</feature>
<dbReference type="OrthoDB" id="6884957at2759"/>
<evidence type="ECO:0000256" key="5">
    <source>
        <dbReference type="SAM" id="Phobius"/>
    </source>
</evidence>
<dbReference type="Proteomes" id="UP000494106">
    <property type="component" value="Unassembled WGS sequence"/>
</dbReference>
<evidence type="ECO:0000256" key="4">
    <source>
        <dbReference type="ARBA" id="ARBA00023136"/>
    </source>
</evidence>
<evidence type="ECO:0000313" key="8">
    <source>
        <dbReference type="Proteomes" id="UP000494106"/>
    </source>
</evidence>
<feature type="transmembrane region" description="Helical" evidence="5">
    <location>
        <begin position="278"/>
        <end position="296"/>
    </location>
</feature>
<evidence type="ECO:0000256" key="1">
    <source>
        <dbReference type="ARBA" id="ARBA00004141"/>
    </source>
</evidence>
<evidence type="ECO:0000256" key="2">
    <source>
        <dbReference type="ARBA" id="ARBA00022692"/>
    </source>
</evidence>
<gene>
    <name evidence="7" type="ORF">APLA_LOCUS10496</name>
</gene>
<dbReference type="PANTHER" id="PTHR24064">
    <property type="entry name" value="SOLUTE CARRIER FAMILY 22 MEMBER"/>
    <property type="match status" value="1"/>
</dbReference>
<feature type="transmembrane region" description="Helical" evidence="5">
    <location>
        <begin position="362"/>
        <end position="381"/>
    </location>
</feature>